<dbReference type="STRING" id="670483.S7QH06"/>
<dbReference type="RefSeq" id="XP_007862155.1">
    <property type="nucleotide sequence ID" value="XM_007863964.1"/>
</dbReference>
<evidence type="ECO:0000259" key="2">
    <source>
        <dbReference type="PROSITE" id="PS51532"/>
    </source>
</evidence>
<evidence type="ECO:0000313" key="3">
    <source>
        <dbReference type="EMBL" id="EPQ59071.1"/>
    </source>
</evidence>
<dbReference type="PANTHER" id="PTHR12175:SF5">
    <property type="entry name" value="OS03G0795500 PROTEIN"/>
    <property type="match status" value="1"/>
</dbReference>
<dbReference type="InterPro" id="IPR037047">
    <property type="entry name" value="PITH_dom_sf"/>
</dbReference>
<dbReference type="EMBL" id="KB469297">
    <property type="protein sequence ID" value="EPQ59071.1"/>
    <property type="molecule type" value="Genomic_DNA"/>
</dbReference>
<dbReference type="InterPro" id="IPR045099">
    <property type="entry name" value="PITH1-like"/>
</dbReference>
<proteinExistence type="inferred from homology"/>
<dbReference type="PANTHER" id="PTHR12175">
    <property type="entry name" value="AD039 HT014 THIOREDOXIN FAMILY TRP26"/>
    <property type="match status" value="1"/>
</dbReference>
<feature type="domain" description="PITH" evidence="2">
    <location>
        <begin position="11"/>
        <end position="187"/>
    </location>
</feature>
<accession>S7QH06</accession>
<dbReference type="Proteomes" id="UP000030669">
    <property type="component" value="Unassembled WGS sequence"/>
</dbReference>
<dbReference type="OMA" id="PLAGTNM"/>
<dbReference type="AlphaFoldDB" id="S7QH06"/>
<protein>
    <submittedName>
        <fullName evidence="3">DUF1000-domain-containing protein</fullName>
    </submittedName>
</protein>
<evidence type="ECO:0000256" key="1">
    <source>
        <dbReference type="ARBA" id="ARBA00025788"/>
    </source>
</evidence>
<keyword evidence="4" id="KW-1185">Reference proteome</keyword>
<evidence type="ECO:0000313" key="4">
    <source>
        <dbReference type="Proteomes" id="UP000030669"/>
    </source>
</evidence>
<dbReference type="InterPro" id="IPR010400">
    <property type="entry name" value="PITH_dom"/>
</dbReference>
<dbReference type="eggNOG" id="KOG0908">
    <property type="taxonomic scope" value="Eukaryota"/>
</dbReference>
<dbReference type="OrthoDB" id="10263751at2759"/>
<organism evidence="3 4">
    <name type="scientific">Gloeophyllum trabeum (strain ATCC 11539 / FP-39264 / Madison 617)</name>
    <name type="common">Brown rot fungus</name>
    <dbReference type="NCBI Taxonomy" id="670483"/>
    <lineage>
        <taxon>Eukaryota</taxon>
        <taxon>Fungi</taxon>
        <taxon>Dikarya</taxon>
        <taxon>Basidiomycota</taxon>
        <taxon>Agaricomycotina</taxon>
        <taxon>Agaricomycetes</taxon>
        <taxon>Gloeophyllales</taxon>
        <taxon>Gloeophyllaceae</taxon>
        <taxon>Gloeophyllum</taxon>
    </lineage>
</organism>
<gene>
    <name evidence="3" type="ORF">GLOTRDRAFT_136043</name>
</gene>
<dbReference type="GeneID" id="19303456"/>
<sequence>MQRTAGASSRTQGDVSSGDVSLLEYLNVSQTTCLNESFEHGIKSIPSSRKANTSDAYLLSDADEQLLLTISFNQTVRVRSIVIKSANLPQAPKEIKILVNRQSVGFEDVQDAREPEVAQALELTEDQVKEGKQIPLRFVRFQTVNSLHIFVASNHGGEDETRIDAIDIFGVPVETTKDLSGLKKQEE</sequence>
<comment type="similarity">
    <text evidence="1">Belongs to the PITHD1 family.</text>
</comment>
<reference evidence="3 4" key="1">
    <citation type="journal article" date="2012" name="Science">
        <title>The Paleozoic origin of enzymatic lignin decomposition reconstructed from 31 fungal genomes.</title>
        <authorList>
            <person name="Floudas D."/>
            <person name="Binder M."/>
            <person name="Riley R."/>
            <person name="Barry K."/>
            <person name="Blanchette R.A."/>
            <person name="Henrissat B."/>
            <person name="Martinez A.T."/>
            <person name="Otillar R."/>
            <person name="Spatafora J.W."/>
            <person name="Yadav J.S."/>
            <person name="Aerts A."/>
            <person name="Benoit I."/>
            <person name="Boyd A."/>
            <person name="Carlson A."/>
            <person name="Copeland A."/>
            <person name="Coutinho P.M."/>
            <person name="de Vries R.P."/>
            <person name="Ferreira P."/>
            <person name="Findley K."/>
            <person name="Foster B."/>
            <person name="Gaskell J."/>
            <person name="Glotzer D."/>
            <person name="Gorecki P."/>
            <person name="Heitman J."/>
            <person name="Hesse C."/>
            <person name="Hori C."/>
            <person name="Igarashi K."/>
            <person name="Jurgens J.A."/>
            <person name="Kallen N."/>
            <person name="Kersten P."/>
            <person name="Kohler A."/>
            <person name="Kuees U."/>
            <person name="Kumar T.K.A."/>
            <person name="Kuo A."/>
            <person name="LaButti K."/>
            <person name="Larrondo L.F."/>
            <person name="Lindquist E."/>
            <person name="Ling A."/>
            <person name="Lombard V."/>
            <person name="Lucas S."/>
            <person name="Lundell T."/>
            <person name="Martin R."/>
            <person name="McLaughlin D.J."/>
            <person name="Morgenstern I."/>
            <person name="Morin E."/>
            <person name="Murat C."/>
            <person name="Nagy L.G."/>
            <person name="Nolan M."/>
            <person name="Ohm R.A."/>
            <person name="Patyshakuliyeva A."/>
            <person name="Rokas A."/>
            <person name="Ruiz-Duenas F.J."/>
            <person name="Sabat G."/>
            <person name="Salamov A."/>
            <person name="Samejima M."/>
            <person name="Schmutz J."/>
            <person name="Slot J.C."/>
            <person name="St John F."/>
            <person name="Stenlid J."/>
            <person name="Sun H."/>
            <person name="Sun S."/>
            <person name="Syed K."/>
            <person name="Tsang A."/>
            <person name="Wiebenga A."/>
            <person name="Young D."/>
            <person name="Pisabarro A."/>
            <person name="Eastwood D.C."/>
            <person name="Martin F."/>
            <person name="Cullen D."/>
            <person name="Grigoriev I.V."/>
            <person name="Hibbett D.S."/>
        </authorList>
    </citation>
    <scope>NUCLEOTIDE SEQUENCE [LARGE SCALE GENOMIC DNA]</scope>
    <source>
        <strain evidence="3 4">ATCC 11539</strain>
    </source>
</reference>
<dbReference type="PROSITE" id="PS51532">
    <property type="entry name" value="PITH"/>
    <property type="match status" value="1"/>
</dbReference>
<dbReference type="KEGG" id="gtr:GLOTRDRAFT_136043"/>
<dbReference type="SUPFAM" id="SSF49785">
    <property type="entry name" value="Galactose-binding domain-like"/>
    <property type="match status" value="1"/>
</dbReference>
<dbReference type="Gene3D" id="2.60.120.470">
    <property type="entry name" value="PITH domain"/>
    <property type="match status" value="1"/>
</dbReference>
<dbReference type="Pfam" id="PF06201">
    <property type="entry name" value="PITH"/>
    <property type="match status" value="1"/>
</dbReference>
<dbReference type="GO" id="GO:0005737">
    <property type="term" value="C:cytoplasm"/>
    <property type="evidence" value="ECO:0007669"/>
    <property type="project" value="UniProtKB-ARBA"/>
</dbReference>
<name>S7QH06_GLOTA</name>
<dbReference type="InterPro" id="IPR008979">
    <property type="entry name" value="Galactose-bd-like_sf"/>
</dbReference>
<dbReference type="HOGENOM" id="CLU_072377_1_0_1"/>